<dbReference type="AlphaFoldDB" id="A0A378U0C6"/>
<dbReference type="EMBL" id="UGQW01000002">
    <property type="protein sequence ID" value="STZ68607.1"/>
    <property type="molecule type" value="Genomic_DNA"/>
</dbReference>
<feature type="chain" id="PRO_5016606292" evidence="1">
    <location>
        <begin position="20"/>
        <end position="230"/>
    </location>
</feature>
<evidence type="ECO:0000313" key="2">
    <source>
        <dbReference type="EMBL" id="STZ68607.1"/>
    </source>
</evidence>
<evidence type="ECO:0000313" key="3">
    <source>
        <dbReference type="Proteomes" id="UP000254927"/>
    </source>
</evidence>
<accession>A0A378U0C6</accession>
<proteinExistence type="predicted"/>
<organism evidence="2 3">
    <name type="scientific">Neisseria elongata</name>
    <dbReference type="NCBI Taxonomy" id="495"/>
    <lineage>
        <taxon>Bacteria</taxon>
        <taxon>Pseudomonadati</taxon>
        <taxon>Pseudomonadota</taxon>
        <taxon>Betaproteobacteria</taxon>
        <taxon>Neisseriales</taxon>
        <taxon>Neisseriaceae</taxon>
        <taxon>Neisseria</taxon>
    </lineage>
</organism>
<feature type="signal peptide" evidence="1">
    <location>
        <begin position="1"/>
        <end position="19"/>
    </location>
</feature>
<gene>
    <name evidence="2" type="ORF">NCTC10660_02134</name>
</gene>
<dbReference type="RefSeq" id="WP_074898452.1">
    <property type="nucleotide sequence ID" value="NZ_CP031252.1"/>
</dbReference>
<dbReference type="GeneID" id="93353120"/>
<protein>
    <submittedName>
        <fullName evidence="2">Uncharacterized protein</fullName>
    </submittedName>
</protein>
<sequence>MKRILIGITALLLSLHATAAPKSDSAIKVGKEIAVFYKNPSAERAASFMDQLVKADLMRETTLAWGTQALQKYPQGSTIWCDNIQTYQGDALTFAAYTLALTGTSQAQTCLDSLTLNTELKNNLKENKSLHPLQEPIISPASLDFHWVTYFATGNPKAVERIVDYIIKAQTAAAQRPDHVDLTLAAAIWSTRSNMEQDTAIDSIVRKYIQKQSEANKKRLEQALLAPQDD</sequence>
<dbReference type="Proteomes" id="UP000254927">
    <property type="component" value="Unassembled WGS sequence"/>
</dbReference>
<evidence type="ECO:0000256" key="1">
    <source>
        <dbReference type="SAM" id="SignalP"/>
    </source>
</evidence>
<name>A0A378U0C6_NEIEL</name>
<keyword evidence="1" id="KW-0732">Signal</keyword>
<reference evidence="2 3" key="1">
    <citation type="submission" date="2018-06" db="EMBL/GenBank/DDBJ databases">
        <authorList>
            <consortium name="Pathogen Informatics"/>
            <person name="Doyle S."/>
        </authorList>
    </citation>
    <scope>NUCLEOTIDE SEQUENCE [LARGE SCALE GENOMIC DNA]</scope>
    <source>
        <strain evidence="2 3">NCTC10660</strain>
    </source>
</reference>